<comment type="caution">
    <text evidence="3">The sequence shown here is derived from an EMBL/GenBank/DDBJ whole genome shotgun (WGS) entry which is preliminary data.</text>
</comment>
<keyword evidence="1" id="KW-0547">Nucleotide-binding</keyword>
<evidence type="ECO:0000256" key="2">
    <source>
        <dbReference type="ARBA" id="ARBA00022840"/>
    </source>
</evidence>
<dbReference type="Gene3D" id="3.30.230.10">
    <property type="match status" value="1"/>
</dbReference>
<evidence type="ECO:0000313" key="3">
    <source>
        <dbReference type="EMBL" id="OAE25887.1"/>
    </source>
</evidence>
<dbReference type="Proteomes" id="UP000077202">
    <property type="component" value="Unassembled WGS sequence"/>
</dbReference>
<dbReference type="GO" id="GO:0005524">
    <property type="term" value="F:ATP binding"/>
    <property type="evidence" value="ECO:0007669"/>
    <property type="project" value="UniProtKB-KW"/>
</dbReference>
<keyword evidence="4" id="KW-1185">Reference proteome</keyword>
<sequence length="185" mass="19903">MAREFEYPWPSPNLLHRVKENVGIRSESPTCEVNFVVSPYRICPLGAHIDHQGGSVTAMAINRGVVLGFVPSDDTTVVLTSSQFSGTVHFSLDNLLPARPSRIHVTATEDAWGDYARGAAFALQNKGYKLTKGIRGYMEGSRGFDGGGLSSSATVGVAYLLALEHVNGLRVTEIDNVELVPGSKI</sequence>
<dbReference type="GO" id="GO:0006012">
    <property type="term" value="P:galactose metabolic process"/>
    <property type="evidence" value="ECO:0007669"/>
    <property type="project" value="TreeGrafter"/>
</dbReference>
<dbReference type="PANTHER" id="PTHR10457">
    <property type="entry name" value="MEVALONATE KINASE/GALACTOKINASE"/>
    <property type="match status" value="1"/>
</dbReference>
<reference evidence="3" key="1">
    <citation type="submission" date="2016-03" db="EMBL/GenBank/DDBJ databases">
        <title>Mechanisms controlling the formation of the plant cell surface in tip-growing cells are functionally conserved among land plants.</title>
        <authorList>
            <person name="Honkanen S."/>
            <person name="Jones V.A."/>
            <person name="Morieri G."/>
            <person name="Champion C."/>
            <person name="Hetherington A.J."/>
            <person name="Kelly S."/>
            <person name="Saint-Marcoux D."/>
            <person name="Proust H."/>
            <person name="Prescott H."/>
            <person name="Dolan L."/>
        </authorList>
    </citation>
    <scope>NUCLEOTIDE SEQUENCE [LARGE SCALE GENOMIC DNA]</scope>
    <source>
        <tissue evidence="3">Whole gametophyte</tissue>
    </source>
</reference>
<dbReference type="PRINTS" id="PR00959">
    <property type="entry name" value="MEVGALKINASE"/>
</dbReference>
<proteinExistence type="predicted"/>
<dbReference type="InterPro" id="IPR014721">
    <property type="entry name" value="Ribsml_uS5_D2-typ_fold_subgr"/>
</dbReference>
<dbReference type="SUPFAM" id="SSF54211">
    <property type="entry name" value="Ribosomal protein S5 domain 2-like"/>
    <property type="match status" value="1"/>
</dbReference>
<organism evidence="3 4">
    <name type="scientific">Marchantia polymorpha subsp. ruderalis</name>
    <dbReference type="NCBI Taxonomy" id="1480154"/>
    <lineage>
        <taxon>Eukaryota</taxon>
        <taxon>Viridiplantae</taxon>
        <taxon>Streptophyta</taxon>
        <taxon>Embryophyta</taxon>
        <taxon>Marchantiophyta</taxon>
        <taxon>Marchantiopsida</taxon>
        <taxon>Marchantiidae</taxon>
        <taxon>Marchantiales</taxon>
        <taxon>Marchantiaceae</taxon>
        <taxon>Marchantia</taxon>
    </lineage>
</organism>
<protein>
    <submittedName>
        <fullName evidence="3">Uncharacterized protein</fullName>
    </submittedName>
</protein>
<dbReference type="EMBL" id="LVLJ01002289">
    <property type="protein sequence ID" value="OAE25887.1"/>
    <property type="molecule type" value="Genomic_DNA"/>
</dbReference>
<evidence type="ECO:0000313" key="4">
    <source>
        <dbReference type="Proteomes" id="UP000077202"/>
    </source>
</evidence>
<dbReference type="PANTHER" id="PTHR10457:SF6">
    <property type="entry name" value="GALACTURONOKINASE"/>
    <property type="match status" value="1"/>
</dbReference>
<dbReference type="AlphaFoldDB" id="A0A176VYR4"/>
<accession>A0A176VYR4</accession>
<keyword evidence="2" id="KW-0067">ATP-binding</keyword>
<evidence type="ECO:0000256" key="1">
    <source>
        <dbReference type="ARBA" id="ARBA00022741"/>
    </source>
</evidence>
<dbReference type="GO" id="GO:0005829">
    <property type="term" value="C:cytosol"/>
    <property type="evidence" value="ECO:0007669"/>
    <property type="project" value="TreeGrafter"/>
</dbReference>
<gene>
    <name evidence="3" type="ORF">AXG93_2145s1870</name>
</gene>
<name>A0A176VYR4_MARPO</name>
<dbReference type="InterPro" id="IPR020568">
    <property type="entry name" value="Ribosomal_Su5_D2-typ_SF"/>
</dbReference>